<proteinExistence type="predicted"/>
<accession>A0ABP7X6V5</accession>
<dbReference type="InterPro" id="IPR026906">
    <property type="entry name" value="LRR_5"/>
</dbReference>
<keyword evidence="1 2" id="KW-0732">Signal</keyword>
<feature type="chain" id="PRO_5045670650" description="Secretion system C-terminal sorting domain-containing protein" evidence="2">
    <location>
        <begin position="19"/>
        <end position="525"/>
    </location>
</feature>
<dbReference type="RefSeq" id="WP_344923652.1">
    <property type="nucleotide sequence ID" value="NZ_BAABCW010000001.1"/>
</dbReference>
<protein>
    <recommendedName>
        <fullName evidence="5">Secretion system C-terminal sorting domain-containing protein</fullName>
    </recommendedName>
</protein>
<name>A0ABP7X6V5_9FLAO</name>
<dbReference type="PANTHER" id="PTHR45661:SF3">
    <property type="entry name" value="IG-LIKE DOMAIN-CONTAINING PROTEIN"/>
    <property type="match status" value="1"/>
</dbReference>
<organism evidence="3 4">
    <name type="scientific">Aquimarina addita</name>
    <dbReference type="NCBI Taxonomy" id="870485"/>
    <lineage>
        <taxon>Bacteria</taxon>
        <taxon>Pseudomonadati</taxon>
        <taxon>Bacteroidota</taxon>
        <taxon>Flavobacteriia</taxon>
        <taxon>Flavobacteriales</taxon>
        <taxon>Flavobacteriaceae</taxon>
        <taxon>Aquimarina</taxon>
    </lineage>
</organism>
<feature type="signal peptide" evidence="2">
    <location>
        <begin position="1"/>
        <end position="18"/>
    </location>
</feature>
<dbReference type="Gene3D" id="3.80.10.10">
    <property type="entry name" value="Ribonuclease Inhibitor"/>
    <property type="match status" value="2"/>
</dbReference>
<gene>
    <name evidence="3" type="ORF">GCM10022393_00250</name>
</gene>
<evidence type="ECO:0000256" key="1">
    <source>
        <dbReference type="ARBA" id="ARBA00022729"/>
    </source>
</evidence>
<dbReference type="PANTHER" id="PTHR45661">
    <property type="entry name" value="SURFACE ANTIGEN"/>
    <property type="match status" value="1"/>
</dbReference>
<evidence type="ECO:0000256" key="2">
    <source>
        <dbReference type="SAM" id="SignalP"/>
    </source>
</evidence>
<evidence type="ECO:0000313" key="3">
    <source>
        <dbReference type="EMBL" id="GAA4106060.1"/>
    </source>
</evidence>
<reference evidence="4" key="1">
    <citation type="journal article" date="2019" name="Int. J. Syst. Evol. Microbiol.">
        <title>The Global Catalogue of Microorganisms (GCM) 10K type strain sequencing project: providing services to taxonomists for standard genome sequencing and annotation.</title>
        <authorList>
            <consortium name="The Broad Institute Genomics Platform"/>
            <consortium name="The Broad Institute Genome Sequencing Center for Infectious Disease"/>
            <person name="Wu L."/>
            <person name="Ma J."/>
        </authorList>
    </citation>
    <scope>NUCLEOTIDE SEQUENCE [LARGE SCALE GENOMIC DNA]</scope>
    <source>
        <strain evidence="4">JCM 17106</strain>
    </source>
</reference>
<evidence type="ECO:0000313" key="4">
    <source>
        <dbReference type="Proteomes" id="UP001500459"/>
    </source>
</evidence>
<dbReference type="SUPFAM" id="SSF52058">
    <property type="entry name" value="L domain-like"/>
    <property type="match status" value="1"/>
</dbReference>
<dbReference type="Proteomes" id="UP001500459">
    <property type="component" value="Unassembled WGS sequence"/>
</dbReference>
<dbReference type="InterPro" id="IPR053139">
    <property type="entry name" value="Surface_bspA-like"/>
</dbReference>
<dbReference type="InterPro" id="IPR032675">
    <property type="entry name" value="LRR_dom_sf"/>
</dbReference>
<dbReference type="EMBL" id="BAABCW010000001">
    <property type="protein sequence ID" value="GAA4106060.1"/>
    <property type="molecule type" value="Genomic_DNA"/>
</dbReference>
<keyword evidence="4" id="KW-1185">Reference proteome</keyword>
<comment type="caution">
    <text evidence="3">The sequence shown here is derived from an EMBL/GenBank/DDBJ whole genome shotgun (WGS) entry which is preliminary data.</text>
</comment>
<dbReference type="Pfam" id="PF13306">
    <property type="entry name" value="LRR_5"/>
    <property type="match status" value="3"/>
</dbReference>
<evidence type="ECO:0008006" key="5">
    <source>
        <dbReference type="Google" id="ProtNLM"/>
    </source>
</evidence>
<dbReference type="NCBIfam" id="TIGR04183">
    <property type="entry name" value="Por_Secre_tail"/>
    <property type="match status" value="1"/>
</dbReference>
<sequence length="525" mass="57108">MKNLTLVITLLFNYVLFAQTFTDDIGITYTITSDVEPYTIEATDYDMSSQTLTIPDSVTNNDIEYTVTSIGNNAFENSALSRVDIPDSVISIGELAFQNNNLTVITIGSGVTNIGEGAFILNSSINDVYYKSLFPERFSDTLFSEGVSSSINLHIPEGSLYKYKVYGWVPYKFNSINVGLTSPSTKVFDVDRIEYTITSDTSPYTVEVSGRSIGGSEFRDVIIPDSATNDGITYTVTRIGENAFDDNHLTGITIPNTVTSIGDYAFFYNDFTEVIIPDSVTSIGIAAFKSNITLTNVTFGNGLVTIGKQAFLNTSLESVIIPDSVISIGEDAFLKWGNIMTSLTLGNSLTSIGEFAFGNSGLTSIIFPESLTSLGEDAFSGTTTISNITFENPTPIPFSNSYFDNISGIDLIIPTGTTDAYIEAGWIPGNFNSITESSMIPTPIPMDFTEDKIEDLSFVMNIFSNNIKVDMGDSIHLESLSVYNLSGERVLESKETMVSTADLDSGIYIVHINTNEGTLIKKFGK</sequence>
<dbReference type="InterPro" id="IPR026444">
    <property type="entry name" value="Secre_tail"/>
</dbReference>